<dbReference type="Proteomes" id="UP000030752">
    <property type="component" value="Unassembled WGS sequence"/>
</dbReference>
<feature type="compositionally biased region" description="Polar residues" evidence="1">
    <location>
        <begin position="218"/>
        <end position="246"/>
    </location>
</feature>
<keyword evidence="3" id="KW-1185">Reference proteome</keyword>
<dbReference type="EMBL" id="KB822721">
    <property type="protein sequence ID" value="ETN39510.1"/>
    <property type="molecule type" value="Genomic_DNA"/>
</dbReference>
<accession>W2RT65</accession>
<organism evidence="2 3">
    <name type="scientific">Cyphellophora europaea (strain CBS 101466)</name>
    <name type="common">Phialophora europaea</name>
    <dbReference type="NCBI Taxonomy" id="1220924"/>
    <lineage>
        <taxon>Eukaryota</taxon>
        <taxon>Fungi</taxon>
        <taxon>Dikarya</taxon>
        <taxon>Ascomycota</taxon>
        <taxon>Pezizomycotina</taxon>
        <taxon>Eurotiomycetes</taxon>
        <taxon>Chaetothyriomycetidae</taxon>
        <taxon>Chaetothyriales</taxon>
        <taxon>Cyphellophoraceae</taxon>
        <taxon>Cyphellophora</taxon>
    </lineage>
</organism>
<dbReference type="VEuPathDB" id="FungiDB:HMPREF1541_05736"/>
<dbReference type="AlphaFoldDB" id="W2RT65"/>
<feature type="region of interest" description="Disordered" evidence="1">
    <location>
        <begin position="499"/>
        <end position="529"/>
    </location>
</feature>
<gene>
    <name evidence="2" type="ORF">HMPREF1541_05736</name>
</gene>
<feature type="compositionally biased region" description="Polar residues" evidence="1">
    <location>
        <begin position="166"/>
        <end position="176"/>
    </location>
</feature>
<protein>
    <submittedName>
        <fullName evidence="2">Uncharacterized protein</fullName>
    </submittedName>
</protein>
<dbReference type="OrthoDB" id="25896at2759"/>
<feature type="compositionally biased region" description="Basic and acidic residues" evidence="1">
    <location>
        <begin position="499"/>
        <end position="519"/>
    </location>
</feature>
<dbReference type="InParanoid" id="W2RT65"/>
<name>W2RT65_CYPE1</name>
<evidence type="ECO:0000313" key="2">
    <source>
        <dbReference type="EMBL" id="ETN39510.1"/>
    </source>
</evidence>
<feature type="compositionally biased region" description="Polar residues" evidence="1">
    <location>
        <begin position="183"/>
        <end position="195"/>
    </location>
</feature>
<feature type="region of interest" description="Disordered" evidence="1">
    <location>
        <begin position="164"/>
        <end position="291"/>
    </location>
</feature>
<feature type="compositionally biased region" description="Polar residues" evidence="1">
    <location>
        <begin position="253"/>
        <end position="280"/>
    </location>
</feature>
<evidence type="ECO:0000256" key="1">
    <source>
        <dbReference type="SAM" id="MobiDB-lite"/>
    </source>
</evidence>
<dbReference type="GeneID" id="19973075"/>
<evidence type="ECO:0000313" key="3">
    <source>
        <dbReference type="Proteomes" id="UP000030752"/>
    </source>
</evidence>
<dbReference type="eggNOG" id="ENOG502SQTP">
    <property type="taxonomic scope" value="Eukaryota"/>
</dbReference>
<dbReference type="RefSeq" id="XP_008718295.1">
    <property type="nucleotide sequence ID" value="XM_008720073.1"/>
</dbReference>
<dbReference type="HOGENOM" id="CLU_036220_0_0_1"/>
<reference evidence="2 3" key="1">
    <citation type="submission" date="2013-03" db="EMBL/GenBank/DDBJ databases">
        <title>The Genome Sequence of Phialophora europaea CBS 101466.</title>
        <authorList>
            <consortium name="The Broad Institute Genomics Platform"/>
            <person name="Cuomo C."/>
            <person name="de Hoog S."/>
            <person name="Gorbushina A."/>
            <person name="Walker B."/>
            <person name="Young S.K."/>
            <person name="Zeng Q."/>
            <person name="Gargeya S."/>
            <person name="Fitzgerald M."/>
            <person name="Haas B."/>
            <person name="Abouelleil A."/>
            <person name="Allen A.W."/>
            <person name="Alvarado L."/>
            <person name="Arachchi H.M."/>
            <person name="Berlin A.M."/>
            <person name="Chapman S.B."/>
            <person name="Gainer-Dewar J."/>
            <person name="Goldberg J."/>
            <person name="Griggs A."/>
            <person name="Gujja S."/>
            <person name="Hansen M."/>
            <person name="Howarth C."/>
            <person name="Imamovic A."/>
            <person name="Ireland A."/>
            <person name="Larimer J."/>
            <person name="McCowan C."/>
            <person name="Murphy C."/>
            <person name="Pearson M."/>
            <person name="Poon T.W."/>
            <person name="Priest M."/>
            <person name="Roberts A."/>
            <person name="Saif S."/>
            <person name="Shea T."/>
            <person name="Sisk P."/>
            <person name="Sykes S."/>
            <person name="Wortman J."/>
            <person name="Nusbaum C."/>
            <person name="Birren B."/>
        </authorList>
    </citation>
    <scope>NUCLEOTIDE SEQUENCE [LARGE SCALE GENOMIC DNA]</scope>
    <source>
        <strain evidence="2 3">CBS 101466</strain>
    </source>
</reference>
<proteinExistence type="predicted"/>
<sequence>MSGVGEALAIVSCVGGLVQAIDAGQRIVKQIKDRRQAHRSNGALPPSEQLEQTLASGRQEIEKLVHKGQQRFGSDFEADETARVALLQVTVQIQNALLNRLTEARTDDGVIDFDECIDLSDQGCNDALVALQALYKRKLEEDMERKQRMSAASKEIVQVQAEALAQSPTTKAYQEPTSPPTRMPTQDVQSNTSKQRAAKEAAPLPVAERKKARAFSLNPFTSRTKTEAPPSSTRSPPALERSQTASPKLALQRRSTTASDMSSDSPVKRFSISSESSHSTAGAPKQDASNPAWTIEMSRASTLMTVSSAVSSGPTLAKYSGSCKYAYKARDKGYKDGLSPVNLSMHFHNWVYQCKSSNCRYQALAIRDKAGVRLDDTIRTSHGIRYRAIFLAKSHVAYKENSQAWPYICLFCLWAKIPSEVYYDINNLMKHVSLHKEPTIGLKELPMEGPLVFSNMDVSAVSAFDVELPYLDQTSLSPTAQHNPDRVVDMVQKRLEAAGLEAESKPSERVLSKAEELRVQSDPFANPWA</sequence>